<evidence type="ECO:0000313" key="3">
    <source>
        <dbReference type="Proteomes" id="UP000825072"/>
    </source>
</evidence>
<reference evidence="2" key="1">
    <citation type="submission" date="2021-06" db="EMBL/GenBank/DDBJ databases">
        <title>Genome sequence of Cutibacterium modestum strain KB17-24694.</title>
        <authorList>
            <person name="Dekio I."/>
            <person name="Asahina A."/>
            <person name="Nishida M."/>
        </authorList>
    </citation>
    <scope>NUCLEOTIDE SEQUENCE</scope>
    <source>
        <strain evidence="2">KB17-24694</strain>
    </source>
</reference>
<dbReference type="PANTHER" id="PTHR43680">
    <property type="entry name" value="NITRATE REDUCTASE MOLYBDENUM COFACTOR ASSEMBLY CHAPERONE"/>
    <property type="match status" value="1"/>
</dbReference>
<dbReference type="Proteomes" id="UP000825072">
    <property type="component" value="Chromosome 1"/>
</dbReference>
<accession>A0AAD1NVL0</accession>
<name>A0AAD1NVL0_9ACTN</name>
<sequence>MDVFLGAPRMPVSTHVDASPAQRRVVHMAMSLLLDYPDGQLTHSIAAVRHDRILMPAAVADEIIAFCDVAESWGLRALQEHYVETFDQRRRCALYLSYYSAGDTRERGAAILGFRDVMRNAGFEMNHANELPDYLPVVLEFSARATEGDTLLRANREALEIIRSALVAASSPYAHLLEGLCLVLSPLDERTLGRYQKLISQGPPVEMVGLAAMDSVSTPRRQS</sequence>
<evidence type="ECO:0000256" key="1">
    <source>
        <dbReference type="ARBA" id="ARBA00023063"/>
    </source>
</evidence>
<dbReference type="GO" id="GO:0051131">
    <property type="term" value="P:chaperone-mediated protein complex assembly"/>
    <property type="evidence" value="ECO:0007669"/>
    <property type="project" value="InterPro"/>
</dbReference>
<evidence type="ECO:0000313" key="2">
    <source>
        <dbReference type="EMBL" id="BCY24576.1"/>
    </source>
</evidence>
<dbReference type="GO" id="GO:0016530">
    <property type="term" value="F:metallochaperone activity"/>
    <property type="evidence" value="ECO:0007669"/>
    <property type="project" value="TreeGrafter"/>
</dbReference>
<dbReference type="InterPro" id="IPR020945">
    <property type="entry name" value="DMSO/NO3_reduct_chaperone"/>
</dbReference>
<dbReference type="Pfam" id="PF02613">
    <property type="entry name" value="Nitrate_red_del"/>
    <property type="match status" value="1"/>
</dbReference>
<dbReference type="GO" id="GO:0042128">
    <property type="term" value="P:nitrate assimilation"/>
    <property type="evidence" value="ECO:0007669"/>
    <property type="project" value="UniProtKB-KW"/>
</dbReference>
<dbReference type="NCBIfam" id="TIGR00684">
    <property type="entry name" value="narJ"/>
    <property type="match status" value="1"/>
</dbReference>
<keyword evidence="1" id="KW-0534">Nitrate assimilation</keyword>
<gene>
    <name evidence="2" type="ORF">KB1_05660</name>
</gene>
<dbReference type="SUPFAM" id="SSF89155">
    <property type="entry name" value="TorD-like"/>
    <property type="match status" value="1"/>
</dbReference>
<dbReference type="Gene3D" id="1.10.3480.10">
    <property type="entry name" value="TorD-like"/>
    <property type="match status" value="1"/>
</dbReference>
<dbReference type="GO" id="GO:0051082">
    <property type="term" value="F:unfolded protein binding"/>
    <property type="evidence" value="ECO:0007669"/>
    <property type="project" value="InterPro"/>
</dbReference>
<dbReference type="PANTHER" id="PTHR43680:SF2">
    <property type="entry name" value="NITRATE REDUCTASE MOLYBDENUM COFACTOR ASSEMBLY CHAPERONE NARJ"/>
    <property type="match status" value="1"/>
</dbReference>
<dbReference type="InterPro" id="IPR036411">
    <property type="entry name" value="TorD-like_sf"/>
</dbReference>
<dbReference type="AlphaFoldDB" id="A0AAD1NVL0"/>
<dbReference type="EMBL" id="AP024747">
    <property type="protein sequence ID" value="BCY24576.1"/>
    <property type="molecule type" value="Genomic_DNA"/>
</dbReference>
<organism evidence="2 3">
    <name type="scientific">Cutibacterium modestum</name>
    <dbReference type="NCBI Taxonomy" id="2559073"/>
    <lineage>
        <taxon>Bacteria</taxon>
        <taxon>Bacillati</taxon>
        <taxon>Actinomycetota</taxon>
        <taxon>Actinomycetes</taxon>
        <taxon>Propionibacteriales</taxon>
        <taxon>Propionibacteriaceae</taxon>
        <taxon>Cutibacterium</taxon>
    </lineage>
</organism>
<proteinExistence type="predicted"/>
<protein>
    <submittedName>
        <fullName evidence="2">Nitrate reductase delta subunit</fullName>
    </submittedName>
</protein>
<dbReference type="InterPro" id="IPR003765">
    <property type="entry name" value="NO3_reductase_chaperone_NarJ"/>
</dbReference>